<dbReference type="InParanoid" id="B3RTQ0"/>
<dbReference type="InterPro" id="IPR011705">
    <property type="entry name" value="BACK"/>
</dbReference>
<dbReference type="Gene3D" id="3.30.710.10">
    <property type="entry name" value="Potassium Channel Kv1.1, Chain A"/>
    <property type="match status" value="1"/>
</dbReference>
<dbReference type="Pfam" id="PF00651">
    <property type="entry name" value="BTB"/>
    <property type="match status" value="1"/>
</dbReference>
<dbReference type="PANTHER" id="PTHR24412:SF441">
    <property type="entry name" value="KELCH-LIKE PROTEIN 28"/>
    <property type="match status" value="1"/>
</dbReference>
<feature type="domain" description="BTB" evidence="3">
    <location>
        <begin position="35"/>
        <end position="103"/>
    </location>
</feature>
<dbReference type="SUPFAM" id="SSF117281">
    <property type="entry name" value="Kelch motif"/>
    <property type="match status" value="1"/>
</dbReference>
<name>B3RTQ0_TRIAD</name>
<dbReference type="PANTHER" id="PTHR24412">
    <property type="entry name" value="KELCH PROTEIN"/>
    <property type="match status" value="1"/>
</dbReference>
<dbReference type="GeneID" id="6752914"/>
<dbReference type="OMA" id="MTHINEY"/>
<accession>B3RTQ0</accession>
<dbReference type="GO" id="GO:1990756">
    <property type="term" value="F:ubiquitin-like ligase-substrate adaptor activity"/>
    <property type="evidence" value="ECO:0000318"/>
    <property type="project" value="GO_Central"/>
</dbReference>
<dbReference type="SMART" id="SM00612">
    <property type="entry name" value="Kelch"/>
    <property type="match status" value="4"/>
</dbReference>
<gene>
    <name evidence="4" type="ORF">TRIADDRAFT_56004</name>
</gene>
<dbReference type="SMART" id="SM00225">
    <property type="entry name" value="BTB"/>
    <property type="match status" value="1"/>
</dbReference>
<dbReference type="eggNOG" id="KOG4441">
    <property type="taxonomic scope" value="Eukaryota"/>
</dbReference>
<dbReference type="PhylomeDB" id="B3RTQ0"/>
<evidence type="ECO:0000256" key="1">
    <source>
        <dbReference type="ARBA" id="ARBA00022441"/>
    </source>
</evidence>
<keyword evidence="5" id="KW-1185">Reference proteome</keyword>
<dbReference type="Pfam" id="PF01344">
    <property type="entry name" value="Kelch_1"/>
    <property type="match status" value="3"/>
</dbReference>
<dbReference type="RefSeq" id="XP_002111701.1">
    <property type="nucleotide sequence ID" value="XM_002111665.1"/>
</dbReference>
<sequence>MAKMEDRIAHDGFSLDLLKHQFEALRQMRCKQELCDVTVIVNHTHTIYAHRVLLAAYSSYFFAMFNTDMVESRLGVLHIDDIQPNLMDQLIDLAYGIDLHIDDDNVADMLSACHRLQISTGINRCCDYLILSLHPSNCLGILKFARINQCQIVIDAASKYCWHHFTAICDEEEFTLLSLDEVQEYFSNDHLHVKEEAEVLRSAVIWLLHDWQQRHPSLSAVMDCIRFSYISKEEIVSIARKNCPADIFQCIADYLSDKSNRKKRKPGQRHYSSAVFIIGSTSLANCCRRYNICSRTWVKMPSLVEKKLNTLVGDIDGKLYAISSTPASDEITEIGQNLECYDPNQESWTIISALPSCRWQFSMACIDDRICFIGGYNFKNGFSHLATVDCYHPKLNQWTKLPDLPEKRRGSCTAFLQGILYVIGGHDGTRILSSCECYDMTQQCWLHINDMKVPRESHKAIVINKKIYVIGGISKSGYTKCVECYDPVTNSWQCCANAPVIYPRQQVVSLNNRLYLLNSDTESPVLCYNTMEDKWYKSRWPKFAEGYNGGTAISCASVDGL</sequence>
<dbReference type="SMART" id="SM00875">
    <property type="entry name" value="BACK"/>
    <property type="match status" value="1"/>
</dbReference>
<keyword evidence="1" id="KW-0880">Kelch repeat</keyword>
<protein>
    <recommendedName>
        <fullName evidence="3">BTB domain-containing protein</fullName>
    </recommendedName>
</protein>
<dbReference type="EMBL" id="DS985244">
    <property type="protein sequence ID" value="EDV25668.1"/>
    <property type="molecule type" value="Genomic_DNA"/>
</dbReference>
<dbReference type="PIRSF" id="PIRSF037037">
    <property type="entry name" value="Kelch-like_protein_gigaxonin"/>
    <property type="match status" value="1"/>
</dbReference>
<dbReference type="GO" id="GO:0043161">
    <property type="term" value="P:proteasome-mediated ubiquitin-dependent protein catabolic process"/>
    <property type="evidence" value="ECO:0000318"/>
    <property type="project" value="GO_Central"/>
</dbReference>
<dbReference type="InterPro" id="IPR015915">
    <property type="entry name" value="Kelch-typ_b-propeller"/>
</dbReference>
<dbReference type="OrthoDB" id="1022638at2759"/>
<dbReference type="InterPro" id="IPR000210">
    <property type="entry name" value="BTB/POZ_dom"/>
</dbReference>
<dbReference type="InterPro" id="IPR017096">
    <property type="entry name" value="BTB-kelch_protein"/>
</dbReference>
<dbReference type="SUPFAM" id="SSF54695">
    <property type="entry name" value="POZ domain"/>
    <property type="match status" value="1"/>
</dbReference>
<dbReference type="InterPro" id="IPR011333">
    <property type="entry name" value="SKP1/BTB/POZ_sf"/>
</dbReference>
<dbReference type="GO" id="GO:0005737">
    <property type="term" value="C:cytoplasm"/>
    <property type="evidence" value="ECO:0000318"/>
    <property type="project" value="GO_Central"/>
</dbReference>
<dbReference type="Pfam" id="PF07707">
    <property type="entry name" value="BACK"/>
    <property type="match status" value="1"/>
</dbReference>
<evidence type="ECO:0000313" key="5">
    <source>
        <dbReference type="Proteomes" id="UP000009022"/>
    </source>
</evidence>
<dbReference type="GO" id="GO:0031463">
    <property type="term" value="C:Cul3-RING ubiquitin ligase complex"/>
    <property type="evidence" value="ECO:0000318"/>
    <property type="project" value="GO_Central"/>
</dbReference>
<dbReference type="KEGG" id="tad:TRIADDRAFT_56004"/>
<evidence type="ECO:0000313" key="4">
    <source>
        <dbReference type="EMBL" id="EDV25668.1"/>
    </source>
</evidence>
<dbReference type="FunFam" id="1.25.40.420:FF:000001">
    <property type="entry name" value="Kelch-like family member 12"/>
    <property type="match status" value="1"/>
</dbReference>
<dbReference type="Proteomes" id="UP000009022">
    <property type="component" value="Unassembled WGS sequence"/>
</dbReference>
<dbReference type="Gene3D" id="1.25.40.420">
    <property type="match status" value="1"/>
</dbReference>
<dbReference type="HOGENOM" id="CLU_004253_14_3_1"/>
<evidence type="ECO:0000259" key="3">
    <source>
        <dbReference type="PROSITE" id="PS50097"/>
    </source>
</evidence>
<reference evidence="4 5" key="1">
    <citation type="journal article" date="2008" name="Nature">
        <title>The Trichoplax genome and the nature of placozoans.</title>
        <authorList>
            <person name="Srivastava M."/>
            <person name="Begovic E."/>
            <person name="Chapman J."/>
            <person name="Putnam N.H."/>
            <person name="Hellsten U."/>
            <person name="Kawashima T."/>
            <person name="Kuo A."/>
            <person name="Mitros T."/>
            <person name="Salamov A."/>
            <person name="Carpenter M.L."/>
            <person name="Signorovitch A.Y."/>
            <person name="Moreno M.A."/>
            <person name="Kamm K."/>
            <person name="Grimwood J."/>
            <person name="Schmutz J."/>
            <person name="Shapiro H."/>
            <person name="Grigoriev I.V."/>
            <person name="Buss L.W."/>
            <person name="Schierwater B."/>
            <person name="Dellaporta S.L."/>
            <person name="Rokhsar D.S."/>
        </authorList>
    </citation>
    <scope>NUCLEOTIDE SEQUENCE [LARGE SCALE GENOMIC DNA]</scope>
    <source>
        <strain evidence="4 5">Grell-BS-1999</strain>
    </source>
</reference>
<dbReference type="InterPro" id="IPR006652">
    <property type="entry name" value="Kelch_1"/>
</dbReference>
<dbReference type="CTD" id="6752914"/>
<keyword evidence="2" id="KW-0677">Repeat</keyword>
<organism evidence="4 5">
    <name type="scientific">Trichoplax adhaerens</name>
    <name type="common">Trichoplax reptans</name>
    <dbReference type="NCBI Taxonomy" id="10228"/>
    <lineage>
        <taxon>Eukaryota</taxon>
        <taxon>Metazoa</taxon>
        <taxon>Placozoa</taxon>
        <taxon>Uniplacotomia</taxon>
        <taxon>Trichoplacea</taxon>
        <taxon>Trichoplacidae</taxon>
        <taxon>Trichoplax</taxon>
    </lineage>
</organism>
<evidence type="ECO:0000256" key="2">
    <source>
        <dbReference type="ARBA" id="ARBA00022737"/>
    </source>
</evidence>
<dbReference type="STRING" id="10228.B3RTQ0"/>
<dbReference type="AlphaFoldDB" id="B3RTQ0"/>
<dbReference type="PROSITE" id="PS50097">
    <property type="entry name" value="BTB"/>
    <property type="match status" value="1"/>
</dbReference>
<proteinExistence type="predicted"/>
<dbReference type="Gene3D" id="2.120.10.80">
    <property type="entry name" value="Kelch-type beta propeller"/>
    <property type="match status" value="1"/>
</dbReference>